<keyword evidence="2" id="KW-1185">Reference proteome</keyword>
<sequence length="164" mass="18320">MSEPDRAGLLASAKALCNAFANKATTDELLSHFSTTHQIFAAEHGEPFLAPFIGRPFVGRDGPKSVPAYFSLLQKYLKYEKMTFGEWVVDTEARKVCTKGAATFTWIEGGSEGETWEEDFAYMLDFDHEGKVTDYQVWADSGAAYLAQRGELNAKRKEFEASQK</sequence>
<comment type="caution">
    <text evidence="1">The sequence shown here is derived from an EMBL/GenBank/DDBJ whole genome shotgun (WGS) entry which is preliminary data.</text>
</comment>
<proteinExistence type="predicted"/>
<organism evidence="1 2">
    <name type="scientific">Rhodofomes roseus</name>
    <dbReference type="NCBI Taxonomy" id="34475"/>
    <lineage>
        <taxon>Eukaryota</taxon>
        <taxon>Fungi</taxon>
        <taxon>Dikarya</taxon>
        <taxon>Basidiomycota</taxon>
        <taxon>Agaricomycotina</taxon>
        <taxon>Agaricomycetes</taxon>
        <taxon>Polyporales</taxon>
        <taxon>Rhodofomes</taxon>
    </lineage>
</organism>
<evidence type="ECO:0000313" key="2">
    <source>
        <dbReference type="Proteomes" id="UP000814176"/>
    </source>
</evidence>
<evidence type="ECO:0000313" key="1">
    <source>
        <dbReference type="EMBL" id="KAH9840276.1"/>
    </source>
</evidence>
<dbReference type="Proteomes" id="UP000814176">
    <property type="component" value="Unassembled WGS sequence"/>
</dbReference>
<dbReference type="RefSeq" id="XP_047781926.1">
    <property type="nucleotide sequence ID" value="XM_047923082.1"/>
</dbReference>
<dbReference type="EMBL" id="JADCUA010000005">
    <property type="protein sequence ID" value="KAH9840276.1"/>
    <property type="molecule type" value="Genomic_DNA"/>
</dbReference>
<reference evidence="1 2" key="1">
    <citation type="journal article" date="2021" name="Environ. Microbiol.">
        <title>Gene family expansions and transcriptome signatures uncover fungal adaptations to wood decay.</title>
        <authorList>
            <person name="Hage H."/>
            <person name="Miyauchi S."/>
            <person name="Viragh M."/>
            <person name="Drula E."/>
            <person name="Min B."/>
            <person name="Chaduli D."/>
            <person name="Navarro D."/>
            <person name="Favel A."/>
            <person name="Norest M."/>
            <person name="Lesage-Meessen L."/>
            <person name="Balint B."/>
            <person name="Merenyi Z."/>
            <person name="de Eugenio L."/>
            <person name="Morin E."/>
            <person name="Martinez A.T."/>
            <person name="Baldrian P."/>
            <person name="Stursova M."/>
            <person name="Martinez M.J."/>
            <person name="Novotny C."/>
            <person name="Magnuson J.K."/>
            <person name="Spatafora J.W."/>
            <person name="Maurice S."/>
            <person name="Pangilinan J."/>
            <person name="Andreopoulos W."/>
            <person name="LaButti K."/>
            <person name="Hundley H."/>
            <person name="Na H."/>
            <person name="Kuo A."/>
            <person name="Barry K."/>
            <person name="Lipzen A."/>
            <person name="Henrissat B."/>
            <person name="Riley R."/>
            <person name="Ahrendt S."/>
            <person name="Nagy L.G."/>
            <person name="Grigoriev I.V."/>
            <person name="Martin F."/>
            <person name="Rosso M.N."/>
        </authorList>
    </citation>
    <scope>NUCLEOTIDE SEQUENCE [LARGE SCALE GENOMIC DNA]</scope>
    <source>
        <strain evidence="1 2">CIRM-BRFM 1785</strain>
    </source>
</reference>
<gene>
    <name evidence="1" type="ORF">C8Q71DRAFT_746689</name>
</gene>
<dbReference type="GeneID" id="72003814"/>
<evidence type="ECO:0008006" key="3">
    <source>
        <dbReference type="Google" id="ProtNLM"/>
    </source>
</evidence>
<accession>A0ABQ8KQR7</accession>
<name>A0ABQ8KQR7_9APHY</name>
<protein>
    <recommendedName>
        <fullName evidence="3">SnoaL-like domain-containing protein</fullName>
    </recommendedName>
</protein>